<dbReference type="PANTHER" id="PTHR25462">
    <property type="entry name" value="BONUS, ISOFORM C-RELATED"/>
    <property type="match status" value="1"/>
</dbReference>
<dbReference type="AlphaFoldDB" id="A0A8J1XYH9"/>
<evidence type="ECO:0000313" key="3">
    <source>
        <dbReference type="Proteomes" id="UP000749559"/>
    </source>
</evidence>
<dbReference type="Pfam" id="PF00643">
    <property type="entry name" value="zf-B_box"/>
    <property type="match status" value="1"/>
</dbReference>
<dbReference type="Pfam" id="PF01436">
    <property type="entry name" value="NHL"/>
    <property type="match status" value="2"/>
</dbReference>
<dbReference type="SUPFAM" id="SSF57845">
    <property type="entry name" value="B-box zinc-binding domain"/>
    <property type="match status" value="1"/>
</dbReference>
<comment type="caution">
    <text evidence="2">The sequence shown here is derived from an EMBL/GenBank/DDBJ whole genome shotgun (WGS) entry which is preliminary data.</text>
</comment>
<dbReference type="InterPro" id="IPR047153">
    <property type="entry name" value="TRIM45/56/19-like"/>
</dbReference>
<dbReference type="GO" id="GO:0061630">
    <property type="term" value="F:ubiquitin protein ligase activity"/>
    <property type="evidence" value="ECO:0007669"/>
    <property type="project" value="TreeGrafter"/>
</dbReference>
<dbReference type="InterPro" id="IPR011042">
    <property type="entry name" value="6-blade_b-propeller_TolB-like"/>
</dbReference>
<keyword evidence="3" id="KW-1185">Reference proteome</keyword>
<dbReference type="SMART" id="SM00336">
    <property type="entry name" value="BBOX"/>
    <property type="match status" value="2"/>
</dbReference>
<evidence type="ECO:0000256" key="1">
    <source>
        <dbReference type="ARBA" id="ARBA00022737"/>
    </source>
</evidence>
<dbReference type="Gene3D" id="2.120.10.30">
    <property type="entry name" value="TolB, C-terminal domain"/>
    <property type="match status" value="1"/>
</dbReference>
<dbReference type="PROSITE" id="PS51125">
    <property type="entry name" value="NHL"/>
    <property type="match status" value="2"/>
</dbReference>
<dbReference type="InterPro" id="IPR001258">
    <property type="entry name" value="NHL_repeat"/>
</dbReference>
<protein>
    <submittedName>
        <fullName evidence="2">Uncharacterized protein</fullName>
    </submittedName>
</protein>
<dbReference type="PANTHER" id="PTHR25462:SF291">
    <property type="entry name" value="E3 UBIQUITIN-PROTEIN LIGASE TRIM45"/>
    <property type="match status" value="1"/>
</dbReference>
<dbReference type="CDD" id="cd05819">
    <property type="entry name" value="NHL"/>
    <property type="match status" value="1"/>
</dbReference>
<name>A0A8J1XYH9_OWEFU</name>
<accession>A0A8J1XYH9</accession>
<sequence>MLEPDFFLAGLQDLNVKEKMCDICRDDTPATARCSECADYLCQKCHEMHGRIKSTRNHQVLLIADITPEMLREIHQKYPVFCKQHDSEALCYFCLSCDEAICRECKLNGHEKHETVKLQVAAKTDREIVKAMYHKGITKLKEMETSKTGLDSYKGIIADKQRELSDQIKTRCDELHILIDDMSNSIIAKLNDVYASERNQTDGENTRINQNASAMRNICETSHSLLERGNDAEIVILKKKLEERIKVLESTECIEADIQQQLKFWKFQPGSSDKKDISELFGEFCVSHIVTRGILMSSFNVPLESNIQAFYGPLNGIAVVQGFIVIADTFLNRLRVLTIDGELEPDSPFSKHEFGSLQDIAAFRDGGLVATDRQAKIIFVFDANGEVLRKIESTNGDPCGVAVNTWYHIIVAHNFYNCVEVYDSNTGAVIRKLSYLNSPLYVAVSPDNTIAVSESTNHCVKVFNPTGKHTCTYGMVGVGRGQFQYPLGIAFDTHGHILIADHANNRLHLLAAHGRFKCFVVNFEHGLQHPHAITFSEEGHIIVTERQGAVKTFKYMQ</sequence>
<gene>
    <name evidence="2" type="ORF">OFUS_LOCUS19516</name>
</gene>
<dbReference type="OrthoDB" id="10039644at2759"/>
<dbReference type="Pfam" id="PF22586">
    <property type="entry name" value="ANCHR-like_BBOX"/>
    <property type="match status" value="1"/>
</dbReference>
<reference evidence="2" key="1">
    <citation type="submission" date="2022-03" db="EMBL/GenBank/DDBJ databases">
        <authorList>
            <person name="Martin C."/>
        </authorList>
    </citation>
    <scope>NUCLEOTIDE SEQUENCE</scope>
</reference>
<evidence type="ECO:0000313" key="2">
    <source>
        <dbReference type="EMBL" id="CAH1794899.1"/>
    </source>
</evidence>
<keyword evidence="1" id="KW-0677">Repeat</keyword>
<dbReference type="EMBL" id="CAIIXF020000009">
    <property type="protein sequence ID" value="CAH1794899.1"/>
    <property type="molecule type" value="Genomic_DNA"/>
</dbReference>
<dbReference type="GO" id="GO:0008270">
    <property type="term" value="F:zinc ion binding"/>
    <property type="evidence" value="ECO:0007669"/>
    <property type="project" value="InterPro"/>
</dbReference>
<dbReference type="PROSITE" id="PS50119">
    <property type="entry name" value="ZF_BBOX"/>
    <property type="match status" value="2"/>
</dbReference>
<dbReference type="Proteomes" id="UP000749559">
    <property type="component" value="Unassembled WGS sequence"/>
</dbReference>
<organism evidence="2 3">
    <name type="scientific">Owenia fusiformis</name>
    <name type="common">Polychaete worm</name>
    <dbReference type="NCBI Taxonomy" id="6347"/>
    <lineage>
        <taxon>Eukaryota</taxon>
        <taxon>Metazoa</taxon>
        <taxon>Spiralia</taxon>
        <taxon>Lophotrochozoa</taxon>
        <taxon>Annelida</taxon>
        <taxon>Polychaeta</taxon>
        <taxon>Sedentaria</taxon>
        <taxon>Canalipalpata</taxon>
        <taxon>Sabellida</taxon>
        <taxon>Oweniida</taxon>
        <taxon>Oweniidae</taxon>
        <taxon>Owenia</taxon>
    </lineage>
</organism>
<dbReference type="SUPFAM" id="SSF101898">
    <property type="entry name" value="NHL repeat"/>
    <property type="match status" value="1"/>
</dbReference>
<dbReference type="Gene3D" id="3.30.160.60">
    <property type="entry name" value="Classic Zinc Finger"/>
    <property type="match status" value="1"/>
</dbReference>
<dbReference type="InterPro" id="IPR000315">
    <property type="entry name" value="Znf_B-box"/>
</dbReference>
<proteinExistence type="predicted"/>